<accession>A0A4V0KIF0</accession>
<name>A0A4V0KIF0_PLAYE</name>
<dbReference type="SUPFAM" id="SSF50985">
    <property type="entry name" value="RCC1/BLIP-II"/>
    <property type="match status" value="1"/>
</dbReference>
<dbReference type="Pfam" id="PF13540">
    <property type="entry name" value="RCC1_2"/>
    <property type="match status" value="1"/>
</dbReference>
<dbReference type="GeneID" id="3791416"/>
<dbReference type="PROSITE" id="PS50012">
    <property type="entry name" value="RCC1_3"/>
    <property type="match status" value="1"/>
</dbReference>
<dbReference type="InterPro" id="IPR009091">
    <property type="entry name" value="RCC1/BLIP-II"/>
</dbReference>
<dbReference type="VEuPathDB" id="PlasmoDB:PY06816"/>
<sequence>MEKMEKNEQIEQIENEKNKLINLEKNNEEKEINMLCMENFEEKKESNIIKRYSKYNLLEESNIKKKQSFKNRQTWGSLSNISKYSSSYNNNNNNDNIEKKKILISLGNNSFGQLGCEKNKRVGFIDISSIPIKKKKSKNIKNNKKEENCKKIYKKFNNILNEIKKRNINSIQTYDMNKSLCCDNLQKQILTRHASHLSFFTLKKKKIEEKNYEKHQIGTELYRNLFTRFRDDGVESEVGCNKKINDSCVETNRKRSSSSALIDMGRSSSVFNDIDRSSSSALIDRNCAKIAKCVNVSENEKEENVFFLYDSELDYKKKILSKRLSEYDDFLLVNENMGGSVREKEYFDPKEIRCGKFHSGMVSKQGFVCLWGLNNYGQLGINYKKSIYTEYKEIGEKNKVGNNWYIDKLFKDDKKNKLDKNKSIFSIFNKKKKKIWPYIYKLTPLKYFGYKQKVKNISLGSYHTMILTYCGFVFTFGCNKKGQLGLTNRYDKKIKYTSKPFMIPLNNKGFKIKKNNKYKNCDVTTSREDNIKNVCKKSDKFFFNDNYKYPKIFHPIIYIECGAYTSSIIDGNKNLWMWGWNKYGQIDCSYIKEQMEKMKKIEKKKENENENENEQLYRRNSNKYVNIPRNIKIKNKNIIQISLGKYHSLCLTEDRSVYVWGYLLNKNKKKTEKKKKKKKNNNKINGLTNGMKINICFFKDKSDKNYYKYFIKITKIKCLTNLYISNIVSSCTHTVFIAPINYLNINEINNNLLYTNKNAGDKYRRNILLKNMNENSKNEILKYFSDYVITRGGDNIYYVKYTDLYYLVNINKNKNKNNIFSKNNYGNIYYINDKFHLSTPATISQGYYTDQINYDRINYDRTNYDRTNYDRTNYDRTNYDRTNCDQISMLKNYELFKEIKLNSRQNYDKIPQMEVDSCNYHINKINQIFEKIMKPLYIYNENNLGEINNIQIFRIGVGKNFCIFLTSSSFSKILKDVCINKDIRNSRYIEWENCISKFDIFRNNGPKNNLYCIGNSEYGQILLPSYCKESNVPVHVHKNKLIDKIILKNNNKKYHKFFNIKSKRRNREFSIYESRSVNSWVSDNDQDSKIEPDNLLKMNISCSDEEFSINNKSINSQINKNKFISFSNYSNTQYTEQNNVHNYFFKNNLFKDKFENIETYQNWKNKDITNKDIEMNERFGELCQIGRVKKMQKIQNMQKNNCLFNLKKETCQNYDLKNVIKLENNNLSFIQIKDKNCTNKSFSLFENILDYKYSLKWEDDYKDVQIYRSVSENYDNNINSRKNNSDNNMGFILKDMYKNNPSHISNKSINFDFTEESNKTKGSYHGCIFNNNFGSFYNKLYGDNDMNGKRSEIFSLTHDYCNDVKKDGENGENCENCENGENGENYENCENCENGENYNSFSIYTSDEQDDSIQNKRKFSLGNKKENIRNLILRYIDNISDDIFKNQNCYDKLNNNKNIKRHFKVFKKRNSCLWNYFRYHKKNKSHKNHSDNIVNINLLDVACGDYHSLILVEIDILS</sequence>
<evidence type="ECO:0000256" key="1">
    <source>
        <dbReference type="ARBA" id="ARBA00022737"/>
    </source>
</evidence>
<feature type="repeat" description="RCC1" evidence="2">
    <location>
        <begin position="573"/>
        <end position="654"/>
    </location>
</feature>
<feature type="coiled-coil region" evidence="3">
    <location>
        <begin position="3"/>
        <end position="33"/>
    </location>
</feature>
<gene>
    <name evidence="4" type="ORF">PY17X_0720700</name>
</gene>
<dbReference type="InterPro" id="IPR000408">
    <property type="entry name" value="Reg_chr_condens"/>
</dbReference>
<evidence type="ECO:0000256" key="3">
    <source>
        <dbReference type="SAM" id="Coils"/>
    </source>
</evidence>
<dbReference type="EMBL" id="LM993661">
    <property type="protein sequence ID" value="VTZ76592.1"/>
    <property type="molecule type" value="Genomic_DNA"/>
</dbReference>
<dbReference type="KEGG" id="pyo:PY17X_0720700"/>
<protein>
    <submittedName>
        <fullName evidence="4">Regulator of chromosome condensation, putative</fullName>
    </submittedName>
</protein>
<evidence type="ECO:0000313" key="5">
    <source>
        <dbReference type="Proteomes" id="UP000072874"/>
    </source>
</evidence>
<keyword evidence="1" id="KW-0677">Repeat</keyword>
<dbReference type="RefSeq" id="XP_726076.2">
    <property type="nucleotide sequence ID" value="XM_720983.2"/>
</dbReference>
<dbReference type="PANTHER" id="PTHR22870">
    <property type="entry name" value="REGULATOR OF CHROMOSOME CONDENSATION"/>
    <property type="match status" value="1"/>
</dbReference>
<dbReference type="PANTHER" id="PTHR22870:SF408">
    <property type="entry name" value="OS09G0560450 PROTEIN"/>
    <property type="match status" value="1"/>
</dbReference>
<dbReference type="VEuPathDB" id="PlasmoDB:PYYM_0720700"/>
<dbReference type="InterPro" id="IPR051210">
    <property type="entry name" value="Ub_ligase/GEF_domain"/>
</dbReference>
<organism evidence="4 5">
    <name type="scientific">Plasmodium yoelii</name>
    <dbReference type="NCBI Taxonomy" id="5861"/>
    <lineage>
        <taxon>Eukaryota</taxon>
        <taxon>Sar</taxon>
        <taxon>Alveolata</taxon>
        <taxon>Apicomplexa</taxon>
        <taxon>Aconoidasida</taxon>
        <taxon>Haemosporida</taxon>
        <taxon>Plasmodiidae</taxon>
        <taxon>Plasmodium</taxon>
        <taxon>Plasmodium (Vinckeia)</taxon>
    </lineage>
</organism>
<dbReference type="Proteomes" id="UP000072874">
    <property type="component" value="Chromosome 7"/>
</dbReference>
<dbReference type="VEuPathDB" id="PlasmoDB:PY17X_0720700"/>
<proteinExistence type="predicted"/>
<dbReference type="VEuPathDB" id="PlasmoDB:Py17XNL_000704295"/>
<reference evidence="4 5" key="1">
    <citation type="journal article" date="2014" name="BMC Biol.">
        <title>A comprehensive evaluation of rodent malaria parasite genomes and gene expression.</title>
        <authorList>
            <person name="Otto T.D."/>
            <person name="Bohme U."/>
            <person name="Jackson A.P."/>
            <person name="Hunt M."/>
            <person name="Franke-Fayard B."/>
            <person name="Hoeijmakers W.A."/>
            <person name="Religa A.A."/>
            <person name="Robertson L."/>
            <person name="Sanders M."/>
            <person name="Ogun S.A."/>
            <person name="Cunningham D."/>
            <person name="Erhart A."/>
            <person name="Billker O."/>
            <person name="Khan S.M."/>
            <person name="Stunnenberg H.G."/>
            <person name="Langhorne J."/>
            <person name="Holder A.A."/>
            <person name="Waters A.P."/>
            <person name="Newbold C.I."/>
            <person name="Pain A."/>
            <person name="Berriman M."/>
            <person name="Janse C.J."/>
        </authorList>
    </citation>
    <scope>NUCLEOTIDE SEQUENCE [LARGE SCALE GENOMIC DNA]</scope>
    <source>
        <strain evidence="4 5">17X</strain>
    </source>
</reference>
<dbReference type="Gene3D" id="2.130.10.30">
    <property type="entry name" value="Regulator of chromosome condensation 1/beta-lactamase-inhibitor protein II"/>
    <property type="match status" value="2"/>
</dbReference>
<dbReference type="OrthoDB" id="10256179at2759"/>
<keyword evidence="3" id="KW-0175">Coiled coil</keyword>
<evidence type="ECO:0000256" key="2">
    <source>
        <dbReference type="PROSITE-ProRule" id="PRU00235"/>
    </source>
</evidence>
<evidence type="ECO:0000313" key="4">
    <source>
        <dbReference type="EMBL" id="VTZ76592.1"/>
    </source>
</evidence>
<dbReference type="VEuPathDB" id="PlasmoDB:PY05598"/>
<dbReference type="OMA" id="LWMWGWN"/>